<evidence type="ECO:0000313" key="2">
    <source>
        <dbReference type="Proteomes" id="UP001500190"/>
    </source>
</evidence>
<proteinExistence type="predicted"/>
<evidence type="ECO:0000313" key="1">
    <source>
        <dbReference type="EMBL" id="GAA1605368.1"/>
    </source>
</evidence>
<dbReference type="EMBL" id="BAAAND010000010">
    <property type="protein sequence ID" value="GAA1605368.1"/>
    <property type="molecule type" value="Genomic_DNA"/>
</dbReference>
<organism evidence="1 2">
    <name type="scientific">Kribbella karoonensis</name>
    <dbReference type="NCBI Taxonomy" id="324851"/>
    <lineage>
        <taxon>Bacteria</taxon>
        <taxon>Bacillati</taxon>
        <taxon>Actinomycetota</taxon>
        <taxon>Actinomycetes</taxon>
        <taxon>Propionibacteriales</taxon>
        <taxon>Kribbellaceae</taxon>
        <taxon>Kribbella</taxon>
    </lineage>
</organism>
<name>A0ABP4QF97_9ACTN</name>
<gene>
    <name evidence="1" type="ORF">GCM10009742_62960</name>
</gene>
<accession>A0ABP4QF97</accession>
<reference evidence="2" key="1">
    <citation type="journal article" date="2019" name="Int. J. Syst. Evol. Microbiol.">
        <title>The Global Catalogue of Microorganisms (GCM) 10K type strain sequencing project: providing services to taxonomists for standard genome sequencing and annotation.</title>
        <authorList>
            <consortium name="The Broad Institute Genomics Platform"/>
            <consortium name="The Broad Institute Genome Sequencing Center for Infectious Disease"/>
            <person name="Wu L."/>
            <person name="Ma J."/>
        </authorList>
    </citation>
    <scope>NUCLEOTIDE SEQUENCE [LARGE SCALE GENOMIC DNA]</scope>
    <source>
        <strain evidence="2">JCM 14304</strain>
    </source>
</reference>
<comment type="caution">
    <text evidence="1">The sequence shown here is derived from an EMBL/GenBank/DDBJ whole genome shotgun (WGS) entry which is preliminary data.</text>
</comment>
<dbReference type="Proteomes" id="UP001500190">
    <property type="component" value="Unassembled WGS sequence"/>
</dbReference>
<dbReference type="RefSeq" id="WP_344197962.1">
    <property type="nucleotide sequence ID" value="NZ_BAAAND010000010.1"/>
</dbReference>
<sequence length="122" mass="12271">MELPHLTLQQRPAKNLAARLEGTLVVDDASNYLGVLSGDHLVEVAWPPGCAVAERGSSLVVLDGDGRSVGEVGAVIVLGGGYAGPERAHAVSPTGRGRIFAVAGACGLPAGPGLPPSRGVRS</sequence>
<protein>
    <submittedName>
        <fullName evidence="1">Uncharacterized protein</fullName>
    </submittedName>
</protein>
<keyword evidence="2" id="KW-1185">Reference proteome</keyword>